<organism evidence="3 4">
    <name type="scientific">Aquirufa salirivi</name>
    <dbReference type="NCBI Taxonomy" id="3104729"/>
    <lineage>
        <taxon>Bacteria</taxon>
        <taxon>Pseudomonadati</taxon>
        <taxon>Bacteroidota</taxon>
        <taxon>Cytophagia</taxon>
        <taxon>Cytophagales</taxon>
        <taxon>Flectobacillaceae</taxon>
        <taxon>Aquirufa</taxon>
    </lineage>
</organism>
<protein>
    <submittedName>
        <fullName evidence="3">Lasso peptide biosynthesis B2 protein</fullName>
    </submittedName>
</protein>
<dbReference type="NCBIfam" id="NF033537">
    <property type="entry name" value="lasso_biosyn_B2"/>
    <property type="match status" value="1"/>
</dbReference>
<dbReference type="EMBL" id="JBEWZH010000006">
    <property type="protein sequence ID" value="MFL0162560.1"/>
    <property type="molecule type" value="Genomic_DNA"/>
</dbReference>
<keyword evidence="1" id="KW-0472">Membrane</keyword>
<keyword evidence="4" id="KW-1185">Reference proteome</keyword>
<comment type="caution">
    <text evidence="3">The sequence shown here is derived from an EMBL/GenBank/DDBJ whole genome shotgun (WGS) entry which is preliminary data.</text>
</comment>
<dbReference type="Pfam" id="PF13471">
    <property type="entry name" value="Transglut_core3"/>
    <property type="match status" value="1"/>
</dbReference>
<sequence length="141" mass="16817">MLRVISLFLKLSFRNQSLILGTIILSVYCYFLFKIKPTWIRFGRIHQVKLETGKIDWRLVKDIRESIRLVSKRLPLHLVCRHEAYIAKIWLNYYKIPYKIYIGFKYGDDKSILGHAWTEVQGRQITGFCDPQDYVIQAIYT</sequence>
<gene>
    <name evidence="3" type="ORF">U0R11_09185</name>
</gene>
<dbReference type="InterPro" id="IPR032708">
    <property type="entry name" value="McjB_C"/>
</dbReference>
<proteinExistence type="predicted"/>
<name>A0ABW8RV17_9BACT</name>
<dbReference type="RefSeq" id="WP_406751404.1">
    <property type="nucleotide sequence ID" value="NZ_JBEWZH010000006.1"/>
</dbReference>
<evidence type="ECO:0000313" key="3">
    <source>
        <dbReference type="EMBL" id="MFL0162560.1"/>
    </source>
</evidence>
<feature type="domain" description="Microcin J25-processing protein McjB C-terminal" evidence="2">
    <location>
        <begin position="42"/>
        <end position="134"/>
    </location>
</feature>
<dbReference type="InterPro" id="IPR053521">
    <property type="entry name" value="McjB-like"/>
</dbReference>
<dbReference type="Proteomes" id="UP001623558">
    <property type="component" value="Unassembled WGS sequence"/>
</dbReference>
<feature type="transmembrane region" description="Helical" evidence="1">
    <location>
        <begin position="16"/>
        <end position="33"/>
    </location>
</feature>
<evidence type="ECO:0000256" key="1">
    <source>
        <dbReference type="SAM" id="Phobius"/>
    </source>
</evidence>
<evidence type="ECO:0000259" key="2">
    <source>
        <dbReference type="Pfam" id="PF13471"/>
    </source>
</evidence>
<accession>A0ABW8RV17</accession>
<reference evidence="3 4" key="1">
    <citation type="submission" date="2024-07" db="EMBL/GenBank/DDBJ databases">
        <authorList>
            <person name="Pitt A."/>
            <person name="Hahn M.W."/>
        </authorList>
    </citation>
    <scope>NUCLEOTIDE SEQUENCE [LARGE SCALE GENOMIC DNA]</scope>
    <source>
        <strain evidence="3 4">1-SAACH-A3</strain>
    </source>
</reference>
<evidence type="ECO:0000313" key="4">
    <source>
        <dbReference type="Proteomes" id="UP001623558"/>
    </source>
</evidence>
<keyword evidence="1" id="KW-0812">Transmembrane</keyword>
<keyword evidence="1" id="KW-1133">Transmembrane helix</keyword>